<gene>
    <name evidence="2" type="ORF">PROFUN_07477</name>
</gene>
<dbReference type="Proteomes" id="UP000241769">
    <property type="component" value="Unassembled WGS sequence"/>
</dbReference>
<sequence length="116" mass="12938">MYEGFYRWQPHQQLNSSLLASSMVAVSFIAVVFPTGFYGDDLRRKRSIAIYSPRRSHSNRSTVPGNRVAICLSPTNGLPSSVATEWPSVYYLERGRGDLAETRVDGVCYAGPHILL</sequence>
<keyword evidence="1" id="KW-0812">Transmembrane</keyword>
<comment type="caution">
    <text evidence="2">The sequence shown here is derived from an EMBL/GenBank/DDBJ whole genome shotgun (WGS) entry which is preliminary data.</text>
</comment>
<reference evidence="2 3" key="1">
    <citation type="journal article" date="2018" name="Genome Biol. Evol.">
        <title>Multiple Roots of Fruiting Body Formation in Amoebozoa.</title>
        <authorList>
            <person name="Hillmann F."/>
            <person name="Forbes G."/>
            <person name="Novohradska S."/>
            <person name="Ferling I."/>
            <person name="Riege K."/>
            <person name="Groth M."/>
            <person name="Westermann M."/>
            <person name="Marz M."/>
            <person name="Spaller T."/>
            <person name="Winckler T."/>
            <person name="Schaap P."/>
            <person name="Glockner G."/>
        </authorList>
    </citation>
    <scope>NUCLEOTIDE SEQUENCE [LARGE SCALE GENOMIC DNA]</scope>
    <source>
        <strain evidence="2 3">Jena</strain>
    </source>
</reference>
<keyword evidence="3" id="KW-1185">Reference proteome</keyword>
<dbReference type="EMBL" id="MDYQ01000056">
    <property type="protein sequence ID" value="PRP84823.1"/>
    <property type="molecule type" value="Genomic_DNA"/>
</dbReference>
<evidence type="ECO:0000313" key="3">
    <source>
        <dbReference type="Proteomes" id="UP000241769"/>
    </source>
</evidence>
<evidence type="ECO:0000256" key="1">
    <source>
        <dbReference type="SAM" id="Phobius"/>
    </source>
</evidence>
<proteinExistence type="predicted"/>
<name>A0A2P6NLI4_9EUKA</name>
<accession>A0A2P6NLI4</accession>
<protein>
    <submittedName>
        <fullName evidence="2">Uncharacterized protein</fullName>
    </submittedName>
</protein>
<organism evidence="2 3">
    <name type="scientific">Planoprotostelium fungivorum</name>
    <dbReference type="NCBI Taxonomy" id="1890364"/>
    <lineage>
        <taxon>Eukaryota</taxon>
        <taxon>Amoebozoa</taxon>
        <taxon>Evosea</taxon>
        <taxon>Variosea</taxon>
        <taxon>Cavosteliida</taxon>
        <taxon>Cavosteliaceae</taxon>
        <taxon>Planoprotostelium</taxon>
    </lineage>
</organism>
<dbReference type="InParanoid" id="A0A2P6NLI4"/>
<dbReference type="AlphaFoldDB" id="A0A2P6NLI4"/>
<evidence type="ECO:0000313" key="2">
    <source>
        <dbReference type="EMBL" id="PRP84823.1"/>
    </source>
</evidence>
<keyword evidence="1" id="KW-0472">Membrane</keyword>
<feature type="transmembrane region" description="Helical" evidence="1">
    <location>
        <begin position="20"/>
        <end position="38"/>
    </location>
</feature>
<keyword evidence="1" id="KW-1133">Transmembrane helix</keyword>